<dbReference type="PROSITE" id="PS51503">
    <property type="entry name" value="HIG1"/>
    <property type="match status" value="1"/>
</dbReference>
<accession>A0A1H8CN27</accession>
<dbReference type="AlphaFoldDB" id="A0A1H8CN27"/>
<dbReference type="InterPro" id="IPR007667">
    <property type="entry name" value="Hypoxia_induced_domain"/>
</dbReference>
<dbReference type="Pfam" id="PF04588">
    <property type="entry name" value="HIG_1_N"/>
    <property type="match status" value="1"/>
</dbReference>
<reference evidence="7" key="1">
    <citation type="submission" date="2016-10" db="EMBL/GenBank/DDBJ databases">
        <authorList>
            <person name="Varghese N."/>
            <person name="Submissions S."/>
        </authorList>
    </citation>
    <scope>NUCLEOTIDE SEQUENCE [LARGE SCALE GENOMIC DNA]</scope>
    <source>
        <strain evidence="7">DSM 26893</strain>
    </source>
</reference>
<evidence type="ECO:0000256" key="3">
    <source>
        <dbReference type="ARBA" id="ARBA00023136"/>
    </source>
</evidence>
<protein>
    <submittedName>
        <fullName evidence="6">Hypoxia induced protein conserved region</fullName>
    </submittedName>
</protein>
<gene>
    <name evidence="6" type="ORF">SAMN04488011_1026</name>
</gene>
<feature type="transmembrane region" description="Helical" evidence="4">
    <location>
        <begin position="6"/>
        <end position="25"/>
    </location>
</feature>
<dbReference type="OrthoDB" id="7284889at2"/>
<sequence length="68" mass="7491">MFSDPLFILVVIAVLVVLAILLKGISTFGKGGADSAKQSNKYMRWRIYAQGIAVVIILIFVFFRRTGG</sequence>
<keyword evidence="7" id="KW-1185">Reference proteome</keyword>
<name>A0A1H8CN27_9RHOB</name>
<evidence type="ECO:0000313" key="7">
    <source>
        <dbReference type="Proteomes" id="UP000199372"/>
    </source>
</evidence>
<evidence type="ECO:0000259" key="5">
    <source>
        <dbReference type="PROSITE" id="PS51503"/>
    </source>
</evidence>
<dbReference type="Proteomes" id="UP000199372">
    <property type="component" value="Unassembled WGS sequence"/>
</dbReference>
<proteinExistence type="predicted"/>
<evidence type="ECO:0000256" key="1">
    <source>
        <dbReference type="ARBA" id="ARBA00022692"/>
    </source>
</evidence>
<evidence type="ECO:0000313" key="6">
    <source>
        <dbReference type="EMBL" id="SEM96386.1"/>
    </source>
</evidence>
<keyword evidence="1 4" id="KW-0812">Transmembrane</keyword>
<evidence type="ECO:0000256" key="4">
    <source>
        <dbReference type="SAM" id="Phobius"/>
    </source>
</evidence>
<feature type="transmembrane region" description="Helical" evidence="4">
    <location>
        <begin position="45"/>
        <end position="63"/>
    </location>
</feature>
<organism evidence="6 7">
    <name type="scientific">Palleronia pelagia</name>
    <dbReference type="NCBI Taxonomy" id="387096"/>
    <lineage>
        <taxon>Bacteria</taxon>
        <taxon>Pseudomonadati</taxon>
        <taxon>Pseudomonadota</taxon>
        <taxon>Alphaproteobacteria</taxon>
        <taxon>Rhodobacterales</taxon>
        <taxon>Roseobacteraceae</taxon>
        <taxon>Palleronia</taxon>
    </lineage>
</organism>
<keyword evidence="3 4" id="KW-0472">Membrane</keyword>
<keyword evidence="2 4" id="KW-1133">Transmembrane helix</keyword>
<evidence type="ECO:0000256" key="2">
    <source>
        <dbReference type="ARBA" id="ARBA00022989"/>
    </source>
</evidence>
<dbReference type="EMBL" id="FOCM01000002">
    <property type="protein sequence ID" value="SEM96386.1"/>
    <property type="molecule type" value="Genomic_DNA"/>
</dbReference>
<dbReference type="Gene3D" id="6.10.140.1320">
    <property type="match status" value="1"/>
</dbReference>
<dbReference type="NCBIfam" id="NF033233">
    <property type="entry name" value="twin_helix"/>
    <property type="match status" value="1"/>
</dbReference>
<feature type="domain" description="HIG1" evidence="5">
    <location>
        <begin position="1"/>
        <end position="68"/>
    </location>
</feature>
<dbReference type="RefSeq" id="WP_073129258.1">
    <property type="nucleotide sequence ID" value="NZ_FOCM01000002.1"/>
</dbReference>